<feature type="transmembrane region" description="Helical" evidence="1">
    <location>
        <begin position="88"/>
        <end position="105"/>
    </location>
</feature>
<evidence type="ECO:0000256" key="1">
    <source>
        <dbReference type="SAM" id="Phobius"/>
    </source>
</evidence>
<dbReference type="Proteomes" id="UP000175669">
    <property type="component" value="Unassembled WGS sequence"/>
</dbReference>
<feature type="transmembrane region" description="Helical" evidence="1">
    <location>
        <begin position="62"/>
        <end position="81"/>
    </location>
</feature>
<keyword evidence="1" id="KW-0812">Transmembrane</keyword>
<proteinExistence type="predicted"/>
<organism evidence="2 3">
    <name type="scientific">Pseudohongiella acticola</name>
    <dbReference type="NCBI Taxonomy" id="1524254"/>
    <lineage>
        <taxon>Bacteria</taxon>
        <taxon>Pseudomonadati</taxon>
        <taxon>Pseudomonadota</taxon>
        <taxon>Gammaproteobacteria</taxon>
        <taxon>Pseudomonadales</taxon>
        <taxon>Pseudohongiellaceae</taxon>
        <taxon>Pseudohongiella</taxon>
    </lineage>
</organism>
<keyword evidence="3" id="KW-1185">Reference proteome</keyword>
<dbReference type="STRING" id="1524254.PHACT_15545"/>
<dbReference type="RefSeq" id="WP_070119182.1">
    <property type="nucleotide sequence ID" value="NZ_MASR01000003.1"/>
</dbReference>
<dbReference type="Pfam" id="PF07386">
    <property type="entry name" value="DUF1499"/>
    <property type="match status" value="1"/>
</dbReference>
<protein>
    <recommendedName>
        <fullName evidence="4">DUF1499 domain-containing protein</fullName>
    </recommendedName>
</protein>
<comment type="caution">
    <text evidence="2">The sequence shown here is derived from an EMBL/GenBank/DDBJ whole genome shotgun (WGS) entry which is preliminary data.</text>
</comment>
<feature type="transmembrane region" description="Helical" evidence="1">
    <location>
        <begin position="20"/>
        <end position="42"/>
    </location>
</feature>
<evidence type="ECO:0000313" key="3">
    <source>
        <dbReference type="Proteomes" id="UP000175669"/>
    </source>
</evidence>
<keyword evidence="1" id="KW-1133">Transmembrane helix</keyword>
<dbReference type="OrthoDB" id="1523552at2"/>
<evidence type="ECO:0008006" key="4">
    <source>
        <dbReference type="Google" id="ProtNLM"/>
    </source>
</evidence>
<name>A0A1E8CGA0_9GAMM</name>
<dbReference type="InterPro" id="IPR010865">
    <property type="entry name" value="DUF1499"/>
</dbReference>
<reference evidence="3" key="1">
    <citation type="submission" date="2016-07" db="EMBL/GenBank/DDBJ databases">
        <authorList>
            <person name="Florea S."/>
            <person name="Webb J.S."/>
            <person name="Jaromczyk J."/>
            <person name="Schardl C.L."/>
        </authorList>
    </citation>
    <scope>NUCLEOTIDE SEQUENCE [LARGE SCALE GENOMIC DNA]</scope>
    <source>
        <strain evidence="3">KCTC 42131</strain>
    </source>
</reference>
<dbReference type="AlphaFoldDB" id="A0A1E8CGA0"/>
<dbReference type="EMBL" id="MASR01000003">
    <property type="protein sequence ID" value="OFE11247.1"/>
    <property type="molecule type" value="Genomic_DNA"/>
</dbReference>
<keyword evidence="1" id="KW-0472">Membrane</keyword>
<accession>A0A1E8CGA0</accession>
<evidence type="ECO:0000313" key="2">
    <source>
        <dbReference type="EMBL" id="OFE11247.1"/>
    </source>
</evidence>
<sequence>MNNNNLGSTQGTTPGFLRILTALAAFAGLGLALFALAAPVGVWTGWWDFRQGFTILRSAQPFVLWITVGCAAITILVAVIGRQGAARLVAVAALATVAAGIAWYVPQSYLPGQGADIPPIHDISTDLVDPPQFVAVLPLRGDTSNPTVYGTGNPNMTPEEHAQRQQAAYPDVITQTYDEPASAIFDRALAAVDALGWELVAQDADAGRIEATDTTFWFRFKDDVVIRIQPTAAGTEVDARSTSRVGLSDVGKNAARLRAFYNEL</sequence>
<gene>
    <name evidence="2" type="ORF">PHACT_15545</name>
</gene>